<sequence>MIKQSFITASLLFALTACQSTDLSQQTQVKDLAIEGTWHIEVANGQAVIDYSPAKLTFEAEGQLSGNNSCNNFFGRYALSGNSLQLQPAGYTRKACVEALMAQEQQVMQTMHNVTQAALTKGKLLLQDVDDKTLLVLSKTTK</sequence>
<dbReference type="PROSITE" id="PS51257">
    <property type="entry name" value="PROKAR_LIPOPROTEIN"/>
    <property type="match status" value="1"/>
</dbReference>
<dbReference type="EMBL" id="CP136522">
    <property type="protein sequence ID" value="WOT05713.1"/>
    <property type="molecule type" value="Genomic_DNA"/>
</dbReference>
<dbReference type="Proteomes" id="UP001529491">
    <property type="component" value="Chromosome"/>
</dbReference>
<dbReference type="InterPro" id="IPR038670">
    <property type="entry name" value="HslJ-like_sf"/>
</dbReference>
<feature type="domain" description="DUF306" evidence="2">
    <location>
        <begin position="35"/>
        <end position="137"/>
    </location>
</feature>
<dbReference type="PANTHER" id="PTHR35535:SF1">
    <property type="entry name" value="HEAT SHOCK PROTEIN HSLJ"/>
    <property type="match status" value="1"/>
</dbReference>
<dbReference type="Pfam" id="PF03724">
    <property type="entry name" value="META"/>
    <property type="match status" value="1"/>
</dbReference>
<evidence type="ECO:0000313" key="3">
    <source>
        <dbReference type="EMBL" id="WOT05713.1"/>
    </source>
</evidence>
<name>A0ABZ0JZV8_9GAMM</name>
<evidence type="ECO:0000313" key="4">
    <source>
        <dbReference type="Proteomes" id="UP001529491"/>
    </source>
</evidence>
<accession>A0ABZ0JZV8</accession>
<protein>
    <submittedName>
        <fullName evidence="3">META domain-containing protein</fullName>
    </submittedName>
</protein>
<keyword evidence="1" id="KW-0732">Signal</keyword>
<reference evidence="3 4" key="1">
    <citation type="submission" date="2023-10" db="EMBL/GenBank/DDBJ databases">
        <title>Complete genome sequence of Shewanella sp. DAU334.</title>
        <authorList>
            <person name="Lee Y.-S."/>
            <person name="Jeong H.-R."/>
            <person name="Hwang E.-J."/>
            <person name="Choi Y.-L."/>
            <person name="Kim G.-D."/>
        </authorList>
    </citation>
    <scope>NUCLEOTIDE SEQUENCE [LARGE SCALE GENOMIC DNA]</scope>
    <source>
        <strain evidence="3 4">DAU334</strain>
    </source>
</reference>
<evidence type="ECO:0000256" key="1">
    <source>
        <dbReference type="SAM" id="SignalP"/>
    </source>
</evidence>
<dbReference type="RefSeq" id="WP_310469974.1">
    <property type="nucleotide sequence ID" value="NZ_CP136522.1"/>
</dbReference>
<gene>
    <name evidence="3" type="ORF">RGE70_02465</name>
</gene>
<feature type="signal peptide" evidence="1">
    <location>
        <begin position="1"/>
        <end position="19"/>
    </location>
</feature>
<organism evidence="3 4">
    <name type="scientific">Shewanella youngdeokensis</name>
    <dbReference type="NCBI Taxonomy" id="2999068"/>
    <lineage>
        <taxon>Bacteria</taxon>
        <taxon>Pseudomonadati</taxon>
        <taxon>Pseudomonadota</taxon>
        <taxon>Gammaproteobacteria</taxon>
        <taxon>Alteromonadales</taxon>
        <taxon>Shewanellaceae</taxon>
        <taxon>Shewanella</taxon>
    </lineage>
</organism>
<evidence type="ECO:0000259" key="2">
    <source>
        <dbReference type="Pfam" id="PF03724"/>
    </source>
</evidence>
<proteinExistence type="predicted"/>
<dbReference type="InterPro" id="IPR053147">
    <property type="entry name" value="Hsp_HslJ-like"/>
</dbReference>
<dbReference type="PANTHER" id="PTHR35535">
    <property type="entry name" value="HEAT SHOCK PROTEIN HSLJ"/>
    <property type="match status" value="1"/>
</dbReference>
<feature type="chain" id="PRO_5046331023" evidence="1">
    <location>
        <begin position="20"/>
        <end position="142"/>
    </location>
</feature>
<dbReference type="InterPro" id="IPR005184">
    <property type="entry name" value="DUF306_Meta_HslJ"/>
</dbReference>
<keyword evidence="4" id="KW-1185">Reference proteome</keyword>
<dbReference type="Gene3D" id="2.40.128.270">
    <property type="match status" value="1"/>
</dbReference>